<protein>
    <recommendedName>
        <fullName evidence="4">Alpha/beta hydrolase</fullName>
    </recommendedName>
</protein>
<dbReference type="EMBL" id="DAKRPA010000009">
    <property type="protein sequence ID" value="DBA04359.1"/>
    <property type="molecule type" value="Genomic_DNA"/>
</dbReference>
<dbReference type="Proteomes" id="UP001146120">
    <property type="component" value="Unassembled WGS sequence"/>
</dbReference>
<feature type="transmembrane region" description="Helical" evidence="1">
    <location>
        <begin position="75"/>
        <end position="95"/>
    </location>
</feature>
<evidence type="ECO:0008006" key="4">
    <source>
        <dbReference type="Google" id="ProtNLM"/>
    </source>
</evidence>
<reference evidence="2" key="1">
    <citation type="submission" date="2022-11" db="EMBL/GenBank/DDBJ databases">
        <authorList>
            <person name="Morgan W.R."/>
            <person name="Tartar A."/>
        </authorList>
    </citation>
    <scope>NUCLEOTIDE SEQUENCE</scope>
    <source>
        <strain evidence="2">ARSEF 373</strain>
    </source>
</reference>
<evidence type="ECO:0000313" key="3">
    <source>
        <dbReference type="Proteomes" id="UP001146120"/>
    </source>
</evidence>
<proteinExistence type="predicted"/>
<sequence>MLVKLKPWLLSAAIAGGIAGVILHIVFQVVGGPTYLQNQTLGMWGALVLTVFAAQALDDLKKPLYRITKHRKWQLLYNIVILTAAVIVFLCYAIGQRGTPAGWMVALIIVQALNLHTLKVRGATQDNLPIHDINHHEKQVDPPQPAERQPVSCITTCCRCCNVCCLALMLLIMLLLIAGAQTFAQGPIKYPARGKMVEITLADGSGRKHQVHVRCDGPKNASFPVIIMESDGTHGMLDFMTLQLQFTANGRRSCIWDKPGLGYSDVRYAKKDDAEQFLPPLIDALGEQPPYIFLGRGGGGLFVYRYATMAPEKIHSLVFLEVYPEDVEFFVEQRVNNWTDKETISYRDIDLAGRQSLLGIINFVGVPLGLMKIFILQANTTPPSLAPEMQWYMLTDKTWTNQQFYLADIQTVSMYEPSVFEKYPDSAAECDKRVRRNAVFNEYKLGLLKYSGNRSASVMVNCTMDKCDMDWANPRFTTDAIEHIYAGVTLPR</sequence>
<dbReference type="AlphaFoldDB" id="A0AAV2ZEJ4"/>
<dbReference type="SUPFAM" id="SSF53474">
    <property type="entry name" value="alpha/beta-Hydrolases"/>
    <property type="match status" value="1"/>
</dbReference>
<feature type="transmembrane region" description="Helical" evidence="1">
    <location>
        <begin position="36"/>
        <end position="54"/>
    </location>
</feature>
<keyword evidence="3" id="KW-1185">Reference proteome</keyword>
<comment type="caution">
    <text evidence="2">The sequence shown here is derived from an EMBL/GenBank/DDBJ whole genome shotgun (WGS) entry which is preliminary data.</text>
</comment>
<evidence type="ECO:0000256" key="1">
    <source>
        <dbReference type="SAM" id="Phobius"/>
    </source>
</evidence>
<gene>
    <name evidence="2" type="ORF">N0F65_002121</name>
</gene>
<organism evidence="2 3">
    <name type="scientific">Lagenidium giganteum</name>
    <dbReference type="NCBI Taxonomy" id="4803"/>
    <lineage>
        <taxon>Eukaryota</taxon>
        <taxon>Sar</taxon>
        <taxon>Stramenopiles</taxon>
        <taxon>Oomycota</taxon>
        <taxon>Peronosporomycetes</taxon>
        <taxon>Pythiales</taxon>
        <taxon>Pythiaceae</taxon>
    </lineage>
</organism>
<accession>A0AAV2ZEJ4</accession>
<feature type="transmembrane region" description="Helical" evidence="1">
    <location>
        <begin position="7"/>
        <end position="30"/>
    </location>
</feature>
<keyword evidence="1" id="KW-0472">Membrane</keyword>
<evidence type="ECO:0000313" key="2">
    <source>
        <dbReference type="EMBL" id="DBA04359.1"/>
    </source>
</evidence>
<name>A0AAV2ZEJ4_9STRA</name>
<dbReference type="InterPro" id="IPR029058">
    <property type="entry name" value="AB_hydrolase_fold"/>
</dbReference>
<feature type="transmembrane region" description="Helical" evidence="1">
    <location>
        <begin position="101"/>
        <end position="118"/>
    </location>
</feature>
<keyword evidence="1" id="KW-1133">Transmembrane helix</keyword>
<dbReference type="Gene3D" id="3.40.50.1820">
    <property type="entry name" value="alpha/beta hydrolase"/>
    <property type="match status" value="1"/>
</dbReference>
<reference evidence="2" key="2">
    <citation type="journal article" date="2023" name="Microbiol Resour">
        <title>Decontamination and Annotation of the Draft Genome Sequence of the Oomycete Lagenidium giganteum ARSEF 373.</title>
        <authorList>
            <person name="Morgan W.R."/>
            <person name="Tartar A."/>
        </authorList>
    </citation>
    <scope>NUCLEOTIDE SEQUENCE</scope>
    <source>
        <strain evidence="2">ARSEF 373</strain>
    </source>
</reference>
<feature type="transmembrane region" description="Helical" evidence="1">
    <location>
        <begin position="160"/>
        <end position="180"/>
    </location>
</feature>
<keyword evidence="1" id="KW-0812">Transmembrane</keyword>